<dbReference type="EMBL" id="CAMPGE010004403">
    <property type="protein sequence ID" value="CAI2363249.1"/>
    <property type="molecule type" value="Genomic_DNA"/>
</dbReference>
<evidence type="ECO:0000313" key="1">
    <source>
        <dbReference type="EMBL" id="CAI2363249.1"/>
    </source>
</evidence>
<gene>
    <name evidence="1" type="ORF">ECRASSUSDP1_LOCUS4579</name>
</gene>
<organism evidence="1 2">
    <name type="scientific">Euplotes crassus</name>
    <dbReference type="NCBI Taxonomy" id="5936"/>
    <lineage>
        <taxon>Eukaryota</taxon>
        <taxon>Sar</taxon>
        <taxon>Alveolata</taxon>
        <taxon>Ciliophora</taxon>
        <taxon>Intramacronucleata</taxon>
        <taxon>Spirotrichea</taxon>
        <taxon>Hypotrichia</taxon>
        <taxon>Euplotida</taxon>
        <taxon>Euplotidae</taxon>
        <taxon>Moneuplotes</taxon>
    </lineage>
</organism>
<proteinExistence type="predicted"/>
<sequence>MIFIEKLYKKYQKMKLKHIKEGNTSEYLQIYKIIKLKLYNKHDSALNAILKSENGMMLDAIYLTSLIFHRNTYNIDCNISPWCLFTLKRLKSDLDFQKDIASKKYYYQLETVGLKNNMFGKEIEMEQDEIEKELIKKYKDLGWEFEYKKGKVADVNAPTLVTNKQVKKLRKVAIKKPLAIKKRLWKGRQSHKNKGHFSKGQIDDYFKNFDAYQLFVKENKEDYLVVGNKNKLLQRY</sequence>
<reference evidence="1" key="1">
    <citation type="submission" date="2023-07" db="EMBL/GenBank/DDBJ databases">
        <authorList>
            <consortium name="AG Swart"/>
            <person name="Singh M."/>
            <person name="Singh A."/>
            <person name="Seah K."/>
            <person name="Emmerich C."/>
        </authorList>
    </citation>
    <scope>NUCLEOTIDE SEQUENCE</scope>
    <source>
        <strain evidence="1">DP1</strain>
    </source>
</reference>
<name>A0AAD1UAG8_EUPCR</name>
<comment type="caution">
    <text evidence="1">The sequence shown here is derived from an EMBL/GenBank/DDBJ whole genome shotgun (WGS) entry which is preliminary data.</text>
</comment>
<keyword evidence="2" id="KW-1185">Reference proteome</keyword>
<evidence type="ECO:0000313" key="2">
    <source>
        <dbReference type="Proteomes" id="UP001295684"/>
    </source>
</evidence>
<dbReference type="AlphaFoldDB" id="A0AAD1UAG8"/>
<dbReference type="Proteomes" id="UP001295684">
    <property type="component" value="Unassembled WGS sequence"/>
</dbReference>
<protein>
    <submittedName>
        <fullName evidence="1">Uncharacterized protein</fullName>
    </submittedName>
</protein>
<accession>A0AAD1UAG8</accession>